<dbReference type="EMBL" id="AP025516">
    <property type="protein sequence ID" value="BDD86982.1"/>
    <property type="molecule type" value="Genomic_DNA"/>
</dbReference>
<evidence type="ECO:0000256" key="3">
    <source>
        <dbReference type="PROSITE-ProRule" id="PRU00169"/>
    </source>
</evidence>
<sequence length="141" mass="15540">MIPLKILVVDDEAVMRELLSTILDNYNHEVDTAESGGEAIRKLQDETFDLVITDLQMSPIDGFTVISHARQSSDELMIFLMTGCRDAQCAVDAYRSGADAFLTKPFSIDELISHIQFHTIRLLASGQLGIERLAKPASLSG</sequence>
<accession>A0ABM7W7P1</accession>
<dbReference type="InterPro" id="IPR001789">
    <property type="entry name" value="Sig_transdc_resp-reg_receiver"/>
</dbReference>
<dbReference type="CDD" id="cd00156">
    <property type="entry name" value="REC"/>
    <property type="match status" value="1"/>
</dbReference>
<feature type="modified residue" description="4-aspartylphosphate" evidence="3">
    <location>
        <position position="54"/>
    </location>
</feature>
<dbReference type="SMART" id="SM00448">
    <property type="entry name" value="REC"/>
    <property type="match status" value="1"/>
</dbReference>
<feature type="domain" description="Response regulatory" evidence="4">
    <location>
        <begin position="5"/>
        <end position="119"/>
    </location>
</feature>
<gene>
    <name evidence="5" type="ORF">DPPLL_13470</name>
</gene>
<evidence type="ECO:0000256" key="1">
    <source>
        <dbReference type="ARBA" id="ARBA00022553"/>
    </source>
</evidence>
<name>A0ABM7W7P1_9BACT</name>
<proteinExistence type="predicted"/>
<evidence type="ECO:0000256" key="2">
    <source>
        <dbReference type="ARBA" id="ARBA00023012"/>
    </source>
</evidence>
<dbReference type="PROSITE" id="PS50110">
    <property type="entry name" value="RESPONSE_REGULATORY"/>
    <property type="match status" value="1"/>
</dbReference>
<dbReference type="Pfam" id="PF00072">
    <property type="entry name" value="Response_reg"/>
    <property type="match status" value="1"/>
</dbReference>
<dbReference type="Gene3D" id="3.40.50.2300">
    <property type="match status" value="1"/>
</dbReference>
<dbReference type="PANTHER" id="PTHR44591">
    <property type="entry name" value="STRESS RESPONSE REGULATOR PROTEIN 1"/>
    <property type="match status" value="1"/>
</dbReference>
<keyword evidence="2" id="KW-0902">Two-component regulatory system</keyword>
<dbReference type="InterPro" id="IPR011006">
    <property type="entry name" value="CheY-like_superfamily"/>
</dbReference>
<dbReference type="RefSeq" id="WP_284154042.1">
    <property type="nucleotide sequence ID" value="NZ_AP025516.1"/>
</dbReference>
<protein>
    <recommendedName>
        <fullName evidence="4">Response regulatory domain-containing protein</fullName>
    </recommendedName>
</protein>
<dbReference type="PANTHER" id="PTHR44591:SF14">
    <property type="entry name" value="PROTEIN PILG"/>
    <property type="match status" value="1"/>
</dbReference>
<organism evidence="5 6">
    <name type="scientific">Desulfofustis limnaeus</name>
    <dbReference type="NCBI Taxonomy" id="2740163"/>
    <lineage>
        <taxon>Bacteria</taxon>
        <taxon>Pseudomonadati</taxon>
        <taxon>Thermodesulfobacteriota</taxon>
        <taxon>Desulfobulbia</taxon>
        <taxon>Desulfobulbales</taxon>
        <taxon>Desulfocapsaceae</taxon>
        <taxon>Desulfofustis</taxon>
    </lineage>
</organism>
<keyword evidence="6" id="KW-1185">Reference proteome</keyword>
<dbReference type="Proteomes" id="UP000830055">
    <property type="component" value="Chromosome"/>
</dbReference>
<keyword evidence="1 3" id="KW-0597">Phosphoprotein</keyword>
<reference evidence="5 6" key="1">
    <citation type="submission" date="2022-01" db="EMBL/GenBank/DDBJ databases">
        <title>Desulfofustis limnae sp. nov., a novel mesophilic sulfate-reducing bacterium isolated from marsh soil.</title>
        <authorList>
            <person name="Watanabe M."/>
            <person name="Takahashi A."/>
            <person name="Kojima H."/>
            <person name="Fukui M."/>
        </authorList>
    </citation>
    <scope>NUCLEOTIDE SEQUENCE [LARGE SCALE GENOMIC DNA]</scope>
    <source>
        <strain evidence="5 6">PPLL</strain>
    </source>
</reference>
<dbReference type="SUPFAM" id="SSF52172">
    <property type="entry name" value="CheY-like"/>
    <property type="match status" value="1"/>
</dbReference>
<dbReference type="InterPro" id="IPR050595">
    <property type="entry name" value="Bact_response_regulator"/>
</dbReference>
<evidence type="ECO:0000313" key="5">
    <source>
        <dbReference type="EMBL" id="BDD86982.1"/>
    </source>
</evidence>
<evidence type="ECO:0000259" key="4">
    <source>
        <dbReference type="PROSITE" id="PS50110"/>
    </source>
</evidence>
<evidence type="ECO:0000313" key="6">
    <source>
        <dbReference type="Proteomes" id="UP000830055"/>
    </source>
</evidence>